<dbReference type="EMBL" id="NEVH01022647">
    <property type="protein sequence ID" value="PNF18313.1"/>
    <property type="molecule type" value="Genomic_DNA"/>
</dbReference>
<dbReference type="InParanoid" id="A0A2J7PPP1"/>
<organism evidence="1 2">
    <name type="scientific">Cryptotermes secundus</name>
    <dbReference type="NCBI Taxonomy" id="105785"/>
    <lineage>
        <taxon>Eukaryota</taxon>
        <taxon>Metazoa</taxon>
        <taxon>Ecdysozoa</taxon>
        <taxon>Arthropoda</taxon>
        <taxon>Hexapoda</taxon>
        <taxon>Insecta</taxon>
        <taxon>Pterygota</taxon>
        <taxon>Neoptera</taxon>
        <taxon>Polyneoptera</taxon>
        <taxon>Dictyoptera</taxon>
        <taxon>Blattodea</taxon>
        <taxon>Blattoidea</taxon>
        <taxon>Termitoidae</taxon>
        <taxon>Kalotermitidae</taxon>
        <taxon>Cryptotermitinae</taxon>
        <taxon>Cryptotermes</taxon>
    </lineage>
</organism>
<evidence type="ECO:0000313" key="2">
    <source>
        <dbReference type="Proteomes" id="UP000235965"/>
    </source>
</evidence>
<dbReference type="Proteomes" id="UP000235965">
    <property type="component" value="Unassembled WGS sequence"/>
</dbReference>
<protein>
    <submittedName>
        <fullName evidence="1">Uncharacterized protein</fullName>
    </submittedName>
</protein>
<comment type="caution">
    <text evidence="1">The sequence shown here is derived from an EMBL/GenBank/DDBJ whole genome shotgun (WGS) entry which is preliminary data.</text>
</comment>
<reference evidence="1 2" key="1">
    <citation type="submission" date="2017-12" db="EMBL/GenBank/DDBJ databases">
        <title>Hemimetabolous genomes reveal molecular basis of termite eusociality.</title>
        <authorList>
            <person name="Harrison M.C."/>
            <person name="Jongepier E."/>
            <person name="Robertson H.M."/>
            <person name="Arning N."/>
            <person name="Bitard-Feildel T."/>
            <person name="Chao H."/>
            <person name="Childers C.P."/>
            <person name="Dinh H."/>
            <person name="Doddapaneni H."/>
            <person name="Dugan S."/>
            <person name="Gowin J."/>
            <person name="Greiner C."/>
            <person name="Han Y."/>
            <person name="Hu H."/>
            <person name="Hughes D.S.T."/>
            <person name="Huylmans A.-K."/>
            <person name="Kemena C."/>
            <person name="Kremer L.P.M."/>
            <person name="Lee S.L."/>
            <person name="Lopez-Ezquerra A."/>
            <person name="Mallet L."/>
            <person name="Monroy-Kuhn J.M."/>
            <person name="Moser A."/>
            <person name="Murali S.C."/>
            <person name="Muzny D.M."/>
            <person name="Otani S."/>
            <person name="Piulachs M.-D."/>
            <person name="Poelchau M."/>
            <person name="Qu J."/>
            <person name="Schaub F."/>
            <person name="Wada-Katsumata A."/>
            <person name="Worley K.C."/>
            <person name="Xie Q."/>
            <person name="Ylla G."/>
            <person name="Poulsen M."/>
            <person name="Gibbs R.A."/>
            <person name="Schal C."/>
            <person name="Richards S."/>
            <person name="Belles X."/>
            <person name="Korb J."/>
            <person name="Bornberg-Bauer E."/>
        </authorList>
    </citation>
    <scope>NUCLEOTIDE SEQUENCE [LARGE SCALE GENOMIC DNA]</scope>
    <source>
        <tissue evidence="1">Whole body</tissue>
    </source>
</reference>
<evidence type="ECO:0000313" key="1">
    <source>
        <dbReference type="EMBL" id="PNF18313.1"/>
    </source>
</evidence>
<proteinExistence type="predicted"/>
<gene>
    <name evidence="1" type="ORF">B7P43_G14498</name>
</gene>
<accession>A0A2J7PPP1</accession>
<keyword evidence="2" id="KW-1185">Reference proteome</keyword>
<sequence length="106" mass="12202">MMLEMVQVHIATGVTRVVCNGCCTAMWKANGKTTTLPLFLESLFQKQRHHVGEPEDEEEDVRRCWMTLGTEEDIFICRRKLWIALSGETVLEETVDLSSDRLLMNE</sequence>
<dbReference type="AlphaFoldDB" id="A0A2J7PPP1"/>
<name>A0A2J7PPP1_9NEOP</name>